<dbReference type="Proteomes" id="UP000198634">
    <property type="component" value="Unassembled WGS sequence"/>
</dbReference>
<evidence type="ECO:0000313" key="2">
    <source>
        <dbReference type="Proteomes" id="UP000198634"/>
    </source>
</evidence>
<evidence type="ECO:0008006" key="3">
    <source>
        <dbReference type="Google" id="ProtNLM"/>
    </source>
</evidence>
<organism evidence="1 2">
    <name type="scientific">Thalassovita taeanensis</name>
    <dbReference type="NCBI Taxonomy" id="657014"/>
    <lineage>
        <taxon>Bacteria</taxon>
        <taxon>Pseudomonadati</taxon>
        <taxon>Pseudomonadota</taxon>
        <taxon>Alphaproteobacteria</taxon>
        <taxon>Rhodobacterales</taxon>
        <taxon>Roseobacteraceae</taxon>
        <taxon>Thalassovita</taxon>
    </lineage>
</organism>
<evidence type="ECO:0000313" key="1">
    <source>
        <dbReference type="EMBL" id="SEP87193.1"/>
    </source>
</evidence>
<gene>
    <name evidence="1" type="ORF">SAMN04488092_102476</name>
</gene>
<accession>A0A1H9BEY2</accession>
<proteinExistence type="predicted"/>
<keyword evidence="2" id="KW-1185">Reference proteome</keyword>
<dbReference type="AlphaFoldDB" id="A0A1H9BEY2"/>
<name>A0A1H9BEY2_9RHOB</name>
<dbReference type="OrthoDB" id="8420594at2"/>
<reference evidence="1 2" key="1">
    <citation type="submission" date="2016-10" db="EMBL/GenBank/DDBJ databases">
        <authorList>
            <person name="de Groot N.N."/>
        </authorList>
    </citation>
    <scope>NUCLEOTIDE SEQUENCE [LARGE SCALE GENOMIC DNA]</scope>
    <source>
        <strain evidence="1 2">DSM 22007</strain>
    </source>
</reference>
<sequence length="59" mass="6384">MTPIDIERVYDALATALDSLTDDKRDLFLAKIALLLAHELGDADRICDLIAQAACVGPE</sequence>
<dbReference type="EMBL" id="FOEP01000002">
    <property type="protein sequence ID" value="SEP87193.1"/>
    <property type="molecule type" value="Genomic_DNA"/>
</dbReference>
<dbReference type="RefSeq" id="WP_090268674.1">
    <property type="nucleotide sequence ID" value="NZ_FOEP01000002.1"/>
</dbReference>
<dbReference type="STRING" id="657014.SAMN04488092_102476"/>
<protein>
    <recommendedName>
        <fullName evidence="3">DUF2783 domain-containing protein</fullName>
    </recommendedName>
</protein>